<reference evidence="2 3" key="1">
    <citation type="submission" date="2017-03" db="EMBL/GenBank/DDBJ databases">
        <title>Widespread Adenine N6-methylation of Active Genes in Fungi.</title>
        <authorList>
            <consortium name="DOE Joint Genome Institute"/>
            <person name="Mondo S.J."/>
            <person name="Dannebaum R.O."/>
            <person name="Kuo R.C."/>
            <person name="Louie K.B."/>
            <person name="Bewick A.J."/>
            <person name="Labutti K."/>
            <person name="Haridas S."/>
            <person name="Kuo A."/>
            <person name="Salamov A."/>
            <person name="Ahrendt S.R."/>
            <person name="Lau R."/>
            <person name="Bowen B.P."/>
            <person name="Lipzen A."/>
            <person name="Sullivan W."/>
            <person name="Andreopoulos W.B."/>
            <person name="Clum A."/>
            <person name="Lindquist E."/>
            <person name="Daum C."/>
            <person name="Northen T.R."/>
            <person name="Ramamoorthy G."/>
            <person name="Schmitz R.J."/>
            <person name="Gryganskyi A."/>
            <person name="Culley D."/>
            <person name="Magnuson J."/>
            <person name="James T.Y."/>
            <person name="O'Malley M.A."/>
            <person name="Stajich J.E."/>
            <person name="Spatafora J.W."/>
            <person name="Visel A."/>
            <person name="Grigoriev I.V."/>
        </authorList>
    </citation>
    <scope>NUCLEOTIDE SEQUENCE [LARGE SCALE GENOMIC DNA]</scope>
    <source>
        <strain evidence="2 3">NRRL Y-17943</strain>
    </source>
</reference>
<dbReference type="AlphaFoldDB" id="A0A1Y1URM2"/>
<dbReference type="Proteomes" id="UP000193218">
    <property type="component" value="Unassembled WGS sequence"/>
</dbReference>
<sequence>MRAFGTFVSMTRLLAFEGRRRMTMGSIWHERSIPDPYPSQTDPGDRVRRIRPLP</sequence>
<dbReference type="EMBL" id="NBSH01000002">
    <property type="protein sequence ID" value="ORX40257.1"/>
    <property type="molecule type" value="Genomic_DNA"/>
</dbReference>
<keyword evidence="3" id="KW-1185">Reference proteome</keyword>
<dbReference type="GeneID" id="33556686"/>
<evidence type="ECO:0000313" key="3">
    <source>
        <dbReference type="Proteomes" id="UP000193218"/>
    </source>
</evidence>
<evidence type="ECO:0000256" key="1">
    <source>
        <dbReference type="SAM" id="MobiDB-lite"/>
    </source>
</evidence>
<protein>
    <submittedName>
        <fullName evidence="2">Uncharacterized protein</fullName>
    </submittedName>
</protein>
<accession>A0A1Y1URM2</accession>
<proteinExistence type="predicted"/>
<name>A0A1Y1URM2_9TREE</name>
<organism evidence="2 3">
    <name type="scientific">Kockovaella imperatae</name>
    <dbReference type="NCBI Taxonomy" id="4999"/>
    <lineage>
        <taxon>Eukaryota</taxon>
        <taxon>Fungi</taxon>
        <taxon>Dikarya</taxon>
        <taxon>Basidiomycota</taxon>
        <taxon>Agaricomycotina</taxon>
        <taxon>Tremellomycetes</taxon>
        <taxon>Tremellales</taxon>
        <taxon>Cuniculitremaceae</taxon>
        <taxon>Kockovaella</taxon>
    </lineage>
</organism>
<evidence type="ECO:0000313" key="2">
    <source>
        <dbReference type="EMBL" id="ORX40257.1"/>
    </source>
</evidence>
<dbReference type="InParanoid" id="A0A1Y1URM2"/>
<comment type="caution">
    <text evidence="2">The sequence shown here is derived from an EMBL/GenBank/DDBJ whole genome shotgun (WGS) entry which is preliminary data.</text>
</comment>
<dbReference type="RefSeq" id="XP_021874042.1">
    <property type="nucleotide sequence ID" value="XM_022014878.1"/>
</dbReference>
<gene>
    <name evidence="2" type="ORF">BD324DRAFT_617098</name>
</gene>
<feature type="region of interest" description="Disordered" evidence="1">
    <location>
        <begin position="30"/>
        <end position="54"/>
    </location>
</feature>